<dbReference type="AlphaFoldDB" id="A0A0F3NL47"/>
<evidence type="ECO:0000256" key="1">
    <source>
        <dbReference type="SAM" id="MobiDB-lite"/>
    </source>
</evidence>
<keyword evidence="2" id="KW-0812">Transmembrane</keyword>
<protein>
    <submittedName>
        <fullName evidence="3">Uncharacterized protein</fullName>
    </submittedName>
</protein>
<comment type="caution">
    <text evidence="3">The sequence shown here is derived from an EMBL/GenBank/DDBJ whole genome shotgun (WGS) entry which is preliminary data.</text>
</comment>
<evidence type="ECO:0000256" key="2">
    <source>
        <dbReference type="SAM" id="Phobius"/>
    </source>
</evidence>
<name>A0A0F3NL47_9RICK</name>
<dbReference type="OrthoDB" id="3190463at2"/>
<evidence type="ECO:0000313" key="4">
    <source>
        <dbReference type="Proteomes" id="UP000033562"/>
    </source>
</evidence>
<sequence>MKKKLKQNVILLTCCNMTCATLVGSAAVSVFVWMCYLEYNMIPNSVIYIAVVLGIVSFLMIFCLLHMSQYQKDTTVVNVNEKDGTVVNKDEKDGTVANKDEKDGTVANKDEKDGTVVNKDEKDGTVVNKDEKDGAVVNKDEKDGAVVNKDENEKAFETRDRLTGNLIESFLLSKSKISRRYSI</sequence>
<organism evidence="3 4">
    <name type="scientific">Candidatus Neoehrlichia procyonis str. RAC413</name>
    <dbReference type="NCBI Taxonomy" id="1359163"/>
    <lineage>
        <taxon>Bacteria</taxon>
        <taxon>Pseudomonadati</taxon>
        <taxon>Pseudomonadota</taxon>
        <taxon>Alphaproteobacteria</taxon>
        <taxon>Rickettsiales</taxon>
        <taxon>Anaplasmataceae</taxon>
        <taxon>Candidatus Neoehrlichia</taxon>
    </lineage>
</organism>
<gene>
    <name evidence="3" type="ORF">NLO413_0142</name>
</gene>
<proteinExistence type="predicted"/>
<dbReference type="RefSeq" id="WP_045808627.1">
    <property type="nucleotide sequence ID" value="NZ_LANX01000001.1"/>
</dbReference>
<dbReference type="Proteomes" id="UP000033562">
    <property type="component" value="Unassembled WGS sequence"/>
</dbReference>
<feature type="region of interest" description="Disordered" evidence="1">
    <location>
        <begin position="95"/>
        <end position="117"/>
    </location>
</feature>
<dbReference type="STRING" id="1359163.NLO413_0142"/>
<feature type="transmembrane region" description="Helical" evidence="2">
    <location>
        <begin position="9"/>
        <end position="34"/>
    </location>
</feature>
<keyword evidence="2" id="KW-1133">Transmembrane helix</keyword>
<keyword evidence="2" id="KW-0472">Membrane</keyword>
<evidence type="ECO:0000313" key="3">
    <source>
        <dbReference type="EMBL" id="KJV68778.1"/>
    </source>
</evidence>
<accession>A0A0F3NL47</accession>
<keyword evidence="4" id="KW-1185">Reference proteome</keyword>
<dbReference type="EMBL" id="LANX01000001">
    <property type="protein sequence ID" value="KJV68778.1"/>
    <property type="molecule type" value="Genomic_DNA"/>
</dbReference>
<feature type="transmembrane region" description="Helical" evidence="2">
    <location>
        <begin position="46"/>
        <end position="65"/>
    </location>
</feature>
<reference evidence="3 4" key="1">
    <citation type="submission" date="2015-02" db="EMBL/GenBank/DDBJ databases">
        <title>Genome Sequencing of Rickettsiales.</title>
        <authorList>
            <person name="Daugherty S.C."/>
            <person name="Su Q."/>
            <person name="Abolude K."/>
            <person name="Beier-Sexton M."/>
            <person name="Carlyon J.A."/>
            <person name="Carter R."/>
            <person name="Day N.P."/>
            <person name="Dumler S.J."/>
            <person name="Dyachenko V."/>
            <person name="Godinez A."/>
            <person name="Kurtti T.J."/>
            <person name="Lichay M."/>
            <person name="Mullins K.E."/>
            <person name="Ott S."/>
            <person name="Pappas-Brown V."/>
            <person name="Paris D.H."/>
            <person name="Patel P."/>
            <person name="Richards A.L."/>
            <person name="Sadzewicz L."/>
            <person name="Sears K."/>
            <person name="Seidman D."/>
            <person name="Sengamalay N."/>
            <person name="Stenos J."/>
            <person name="Tallon L.J."/>
            <person name="Vincent G."/>
            <person name="Fraser C.M."/>
            <person name="Munderloh U."/>
            <person name="Dunning-Hotopp J.C."/>
        </authorList>
    </citation>
    <scope>NUCLEOTIDE SEQUENCE [LARGE SCALE GENOMIC DNA]</scope>
    <source>
        <strain evidence="3 4">RAC413</strain>
    </source>
</reference>